<dbReference type="Proteomes" id="UP000625711">
    <property type="component" value="Unassembled WGS sequence"/>
</dbReference>
<accession>A0A834I1S2</accession>
<feature type="compositionally biased region" description="Polar residues" evidence="1">
    <location>
        <begin position="67"/>
        <end position="76"/>
    </location>
</feature>
<reference evidence="2" key="1">
    <citation type="submission" date="2020-08" db="EMBL/GenBank/DDBJ databases">
        <title>Genome sequencing and assembly of the red palm weevil Rhynchophorus ferrugineus.</title>
        <authorList>
            <person name="Dias G.B."/>
            <person name="Bergman C.M."/>
            <person name="Manee M."/>
        </authorList>
    </citation>
    <scope>NUCLEOTIDE SEQUENCE</scope>
    <source>
        <strain evidence="2">AA-2017</strain>
        <tissue evidence="2">Whole larva</tissue>
    </source>
</reference>
<evidence type="ECO:0000256" key="1">
    <source>
        <dbReference type="SAM" id="MobiDB-lite"/>
    </source>
</evidence>
<keyword evidence="3" id="KW-1185">Reference proteome</keyword>
<name>A0A834I1S2_RHYFE</name>
<dbReference type="EMBL" id="JAACXV010014075">
    <property type="protein sequence ID" value="KAF7270636.1"/>
    <property type="molecule type" value="Genomic_DNA"/>
</dbReference>
<proteinExistence type="predicted"/>
<evidence type="ECO:0000313" key="3">
    <source>
        <dbReference type="Proteomes" id="UP000625711"/>
    </source>
</evidence>
<evidence type="ECO:0000313" key="2">
    <source>
        <dbReference type="EMBL" id="KAF7270636.1"/>
    </source>
</evidence>
<feature type="compositionally biased region" description="Basic and acidic residues" evidence="1">
    <location>
        <begin position="45"/>
        <end position="55"/>
    </location>
</feature>
<sequence>MWEATAPSPVNRLGPSRIRTPTRHFPPLSRFKSATTLCDGGAGVAEDRTNEKENGYRGSSRKRLAVQSRSRQTTKLNELASVEAD</sequence>
<comment type="caution">
    <text evidence="2">The sequence shown here is derived from an EMBL/GenBank/DDBJ whole genome shotgun (WGS) entry which is preliminary data.</text>
</comment>
<gene>
    <name evidence="2" type="ORF">GWI33_016432</name>
</gene>
<feature type="region of interest" description="Disordered" evidence="1">
    <location>
        <begin position="1"/>
        <end position="85"/>
    </location>
</feature>
<protein>
    <submittedName>
        <fullName evidence="2">Uncharacterized protein</fullName>
    </submittedName>
</protein>
<dbReference type="AlphaFoldDB" id="A0A834I1S2"/>
<organism evidence="2 3">
    <name type="scientific">Rhynchophorus ferrugineus</name>
    <name type="common">Red palm weevil</name>
    <name type="synonym">Curculio ferrugineus</name>
    <dbReference type="NCBI Taxonomy" id="354439"/>
    <lineage>
        <taxon>Eukaryota</taxon>
        <taxon>Metazoa</taxon>
        <taxon>Ecdysozoa</taxon>
        <taxon>Arthropoda</taxon>
        <taxon>Hexapoda</taxon>
        <taxon>Insecta</taxon>
        <taxon>Pterygota</taxon>
        <taxon>Neoptera</taxon>
        <taxon>Endopterygota</taxon>
        <taxon>Coleoptera</taxon>
        <taxon>Polyphaga</taxon>
        <taxon>Cucujiformia</taxon>
        <taxon>Curculionidae</taxon>
        <taxon>Dryophthorinae</taxon>
        <taxon>Rhynchophorus</taxon>
    </lineage>
</organism>